<reference evidence="2 3" key="1">
    <citation type="submission" date="2019-07" db="EMBL/GenBank/DDBJ databases">
        <title>Genomic Encyclopedia of Archaeal and Bacterial Type Strains, Phase II (KMG-II): from individual species to whole genera.</title>
        <authorList>
            <person name="Goeker M."/>
        </authorList>
    </citation>
    <scope>NUCLEOTIDE SEQUENCE [LARGE SCALE GENOMIC DNA]</scope>
    <source>
        <strain evidence="2 3">DSM 46842</strain>
    </source>
</reference>
<dbReference type="RefSeq" id="WP_243737753.1">
    <property type="nucleotide sequence ID" value="NZ_VNHW01000012.1"/>
</dbReference>
<gene>
    <name evidence="2" type="ORF">BD833_11221</name>
</gene>
<dbReference type="AlphaFoldDB" id="A0A5S5CQ63"/>
<dbReference type="InterPro" id="IPR012349">
    <property type="entry name" value="Split_barrel_FMN-bd"/>
</dbReference>
<dbReference type="Gene3D" id="2.30.110.10">
    <property type="entry name" value="Electron Transport, Fmn-binding Protein, Chain A"/>
    <property type="match status" value="1"/>
</dbReference>
<comment type="caution">
    <text evidence="2">The sequence shown here is derived from an EMBL/GenBank/DDBJ whole genome shotgun (WGS) entry which is preliminary data.</text>
</comment>
<evidence type="ECO:0000259" key="1">
    <source>
        <dbReference type="Pfam" id="PF01243"/>
    </source>
</evidence>
<protein>
    <submittedName>
        <fullName evidence="2">Pyridoxamine 5'-phosphate oxidase family protein</fullName>
    </submittedName>
</protein>
<accession>A0A5S5CQ63</accession>
<sequence length="119" mass="12882">MSAAELGFLRSGRLLGRLATSDVHGQPHVVPVGWRYDERLGTFEISGRDFAATRKYRNVVANPRAALVIDDVLPPWRPRCVHVQGPAQAVPADLATGAEALIRLTPAKVTSWGLDEEGA</sequence>
<dbReference type="EMBL" id="VNHW01000012">
    <property type="protein sequence ID" value="TYP84906.1"/>
    <property type="molecule type" value="Genomic_DNA"/>
</dbReference>
<dbReference type="InterPro" id="IPR011576">
    <property type="entry name" value="Pyridox_Oxase_N"/>
</dbReference>
<keyword evidence="3" id="KW-1185">Reference proteome</keyword>
<dbReference type="Proteomes" id="UP000322499">
    <property type="component" value="Unassembled WGS sequence"/>
</dbReference>
<dbReference type="InterPro" id="IPR024031">
    <property type="entry name" value="MSMEG_5819/OxyR"/>
</dbReference>
<organism evidence="2 3">
    <name type="scientific">Blastococcus xanthinilyticus</name>
    <dbReference type="NCBI Taxonomy" id="1564164"/>
    <lineage>
        <taxon>Bacteria</taxon>
        <taxon>Bacillati</taxon>
        <taxon>Actinomycetota</taxon>
        <taxon>Actinomycetes</taxon>
        <taxon>Geodermatophilales</taxon>
        <taxon>Geodermatophilaceae</taxon>
        <taxon>Blastococcus</taxon>
    </lineage>
</organism>
<evidence type="ECO:0000313" key="3">
    <source>
        <dbReference type="Proteomes" id="UP000322499"/>
    </source>
</evidence>
<proteinExistence type="predicted"/>
<evidence type="ECO:0000313" key="2">
    <source>
        <dbReference type="EMBL" id="TYP84906.1"/>
    </source>
</evidence>
<dbReference type="SUPFAM" id="SSF50475">
    <property type="entry name" value="FMN-binding split barrel"/>
    <property type="match status" value="1"/>
</dbReference>
<dbReference type="NCBIfam" id="TIGR04023">
    <property type="entry name" value="PPOX_MSMEG_5819"/>
    <property type="match status" value="1"/>
</dbReference>
<dbReference type="Pfam" id="PF01243">
    <property type="entry name" value="PNPOx_N"/>
    <property type="match status" value="1"/>
</dbReference>
<name>A0A5S5CQ63_9ACTN</name>
<feature type="domain" description="Pyridoxamine 5'-phosphate oxidase N-terminal" evidence="1">
    <location>
        <begin position="13"/>
        <end position="93"/>
    </location>
</feature>